<accession>A0AAD4MX71</accession>
<dbReference type="AlphaFoldDB" id="A0AAD4MX71"/>
<keyword evidence="2" id="KW-1185">Reference proteome</keyword>
<evidence type="ECO:0000313" key="1">
    <source>
        <dbReference type="EMBL" id="KAI1709482.1"/>
    </source>
</evidence>
<proteinExistence type="predicted"/>
<sequence length="192" mass="20470">MGANQCGGPVRAPDWGMLVQDPRQPAQPLLTICLLLFGGVVSPLHSHPPSPNRPALLIIFVLAHTPQHIPLQLLLSLSPIALSTRRHSDARKYSSQTVRESTLQHQICGPADIGACAYREQALADRTARADKKPCTLTFTALSTPVWVFGAVESLAQGSLRYSITSTSQPTTTATTTSAVLRANGKAGWLAG</sequence>
<comment type="caution">
    <text evidence="1">The sequence shown here is derived from an EMBL/GenBank/DDBJ whole genome shotgun (WGS) entry which is preliminary data.</text>
</comment>
<evidence type="ECO:0000313" key="2">
    <source>
        <dbReference type="Proteomes" id="UP001201812"/>
    </source>
</evidence>
<organism evidence="1 2">
    <name type="scientific">Ditylenchus destructor</name>
    <dbReference type="NCBI Taxonomy" id="166010"/>
    <lineage>
        <taxon>Eukaryota</taxon>
        <taxon>Metazoa</taxon>
        <taxon>Ecdysozoa</taxon>
        <taxon>Nematoda</taxon>
        <taxon>Chromadorea</taxon>
        <taxon>Rhabditida</taxon>
        <taxon>Tylenchina</taxon>
        <taxon>Tylenchomorpha</taxon>
        <taxon>Sphaerularioidea</taxon>
        <taxon>Anguinidae</taxon>
        <taxon>Anguininae</taxon>
        <taxon>Ditylenchus</taxon>
    </lineage>
</organism>
<gene>
    <name evidence="1" type="ORF">DdX_11269</name>
</gene>
<protein>
    <submittedName>
        <fullName evidence="1">Uncharacterized protein</fullName>
    </submittedName>
</protein>
<dbReference type="Proteomes" id="UP001201812">
    <property type="component" value="Unassembled WGS sequence"/>
</dbReference>
<dbReference type="EMBL" id="JAKKPZ010000030">
    <property type="protein sequence ID" value="KAI1709482.1"/>
    <property type="molecule type" value="Genomic_DNA"/>
</dbReference>
<name>A0AAD4MX71_9BILA</name>
<reference evidence="1" key="1">
    <citation type="submission" date="2022-01" db="EMBL/GenBank/DDBJ databases">
        <title>Genome Sequence Resource for Two Populations of Ditylenchus destructor, the Migratory Endoparasitic Phytonematode.</title>
        <authorList>
            <person name="Zhang H."/>
            <person name="Lin R."/>
            <person name="Xie B."/>
        </authorList>
    </citation>
    <scope>NUCLEOTIDE SEQUENCE</scope>
    <source>
        <strain evidence="1">BazhouSP</strain>
    </source>
</reference>